<evidence type="ECO:0000259" key="12">
    <source>
        <dbReference type="Pfam" id="PF00412"/>
    </source>
</evidence>
<protein>
    <recommendedName>
        <fullName evidence="9">Cysteine and glycine-rich protein 2</fullName>
    </recommendedName>
    <alternativeName>
        <fullName evidence="10">Cysteine-rich protein 2</fullName>
    </alternativeName>
</protein>
<evidence type="ECO:0000256" key="3">
    <source>
        <dbReference type="ARBA" id="ARBA00022723"/>
    </source>
</evidence>
<dbReference type="Ensembl" id="ENSSSCT00060020374.1">
    <property type="protein sequence ID" value="ENSSSCP00060008335.1"/>
    <property type="gene ID" value="ENSSSCG00060015319.1"/>
</dbReference>
<reference evidence="13" key="1">
    <citation type="submission" date="2025-08" db="UniProtKB">
        <authorList>
            <consortium name="Ensembl"/>
        </authorList>
    </citation>
    <scope>IDENTIFICATION</scope>
</reference>
<evidence type="ECO:0000256" key="9">
    <source>
        <dbReference type="ARBA" id="ARBA00044161"/>
    </source>
</evidence>
<keyword evidence="5" id="KW-0221">Differentiation</keyword>
<keyword evidence="6" id="KW-0862">Zinc</keyword>
<evidence type="ECO:0000256" key="11">
    <source>
        <dbReference type="SAM" id="MobiDB-lite"/>
    </source>
</evidence>
<dbReference type="GO" id="GO:0030154">
    <property type="term" value="P:cell differentiation"/>
    <property type="evidence" value="ECO:0007669"/>
    <property type="project" value="UniProtKB-KW"/>
</dbReference>
<proteinExistence type="predicted"/>
<dbReference type="InterPro" id="IPR001781">
    <property type="entry name" value="Znf_LIM"/>
</dbReference>
<name>A0A8D1T012_PIG</name>
<dbReference type="SUPFAM" id="SSF57716">
    <property type="entry name" value="Glucocorticoid receptor-like (DNA-binding domain)"/>
    <property type="match status" value="1"/>
</dbReference>
<dbReference type="AlphaFoldDB" id="A0A8D1T012"/>
<feature type="domain" description="LIM zinc-binding" evidence="12">
    <location>
        <begin position="75"/>
        <end position="104"/>
    </location>
</feature>
<evidence type="ECO:0000256" key="1">
    <source>
        <dbReference type="ARBA" id="ARBA00004123"/>
    </source>
</evidence>
<dbReference type="GO" id="GO:0005634">
    <property type="term" value="C:nucleus"/>
    <property type="evidence" value="ECO:0007669"/>
    <property type="project" value="UniProtKB-SubCell"/>
</dbReference>
<dbReference type="Proteomes" id="UP000694723">
    <property type="component" value="Unplaced"/>
</dbReference>
<dbReference type="Pfam" id="PF00412">
    <property type="entry name" value="LIM"/>
    <property type="match status" value="1"/>
</dbReference>
<keyword evidence="8" id="KW-0539">Nucleus</keyword>
<organism evidence="13 14">
    <name type="scientific">Sus scrofa</name>
    <name type="common">Pig</name>
    <dbReference type="NCBI Taxonomy" id="9823"/>
    <lineage>
        <taxon>Eukaryota</taxon>
        <taxon>Metazoa</taxon>
        <taxon>Chordata</taxon>
        <taxon>Craniata</taxon>
        <taxon>Vertebrata</taxon>
        <taxon>Euteleostomi</taxon>
        <taxon>Mammalia</taxon>
        <taxon>Eutheria</taxon>
        <taxon>Laurasiatheria</taxon>
        <taxon>Artiodactyla</taxon>
        <taxon>Suina</taxon>
        <taxon>Suidae</taxon>
        <taxon>Sus</taxon>
    </lineage>
</organism>
<evidence type="ECO:0000256" key="7">
    <source>
        <dbReference type="ARBA" id="ARBA00023038"/>
    </source>
</evidence>
<evidence type="ECO:0000313" key="14">
    <source>
        <dbReference type="Proteomes" id="UP000694723"/>
    </source>
</evidence>
<evidence type="ECO:0000256" key="8">
    <source>
        <dbReference type="ARBA" id="ARBA00023242"/>
    </source>
</evidence>
<evidence type="ECO:0000256" key="10">
    <source>
        <dbReference type="ARBA" id="ARBA00044322"/>
    </source>
</evidence>
<dbReference type="PANTHER" id="PTHR24215:SF3">
    <property type="entry name" value="CYSTEINE AND GLYCINE-RICH PROTEIN 2"/>
    <property type="match status" value="1"/>
</dbReference>
<feature type="region of interest" description="Disordered" evidence="11">
    <location>
        <begin position="44"/>
        <end position="65"/>
    </location>
</feature>
<accession>A0A8D1T012</accession>
<dbReference type="Gene3D" id="2.10.110.10">
    <property type="entry name" value="Cysteine Rich Protein"/>
    <property type="match status" value="1"/>
</dbReference>
<evidence type="ECO:0000256" key="6">
    <source>
        <dbReference type="ARBA" id="ARBA00022833"/>
    </source>
</evidence>
<evidence type="ECO:0000256" key="5">
    <source>
        <dbReference type="ARBA" id="ARBA00022782"/>
    </source>
</evidence>
<keyword evidence="3" id="KW-0479">Metal-binding</keyword>
<keyword evidence="7" id="KW-0440">LIM domain</keyword>
<feature type="compositionally biased region" description="Polar residues" evidence="11">
    <location>
        <begin position="47"/>
        <end position="65"/>
    </location>
</feature>
<comment type="subcellular location">
    <subcellularLocation>
        <location evidence="1">Nucleus</location>
    </subcellularLocation>
</comment>
<dbReference type="PANTHER" id="PTHR24215">
    <property type="entry name" value="RHO-GTPASE-ACTIVATING PROTEIN LRG1"/>
    <property type="match status" value="1"/>
</dbReference>
<keyword evidence="2" id="KW-0217">Developmental protein</keyword>
<evidence type="ECO:0000256" key="4">
    <source>
        <dbReference type="ARBA" id="ARBA00022737"/>
    </source>
</evidence>
<dbReference type="GO" id="GO:0046872">
    <property type="term" value="F:metal ion binding"/>
    <property type="evidence" value="ECO:0007669"/>
    <property type="project" value="UniProtKB-KW"/>
</dbReference>
<evidence type="ECO:0000256" key="2">
    <source>
        <dbReference type="ARBA" id="ARBA00022473"/>
    </source>
</evidence>
<evidence type="ECO:0000313" key="13">
    <source>
        <dbReference type="Ensembl" id="ENSSSCP00060008335.1"/>
    </source>
</evidence>
<sequence>AHPGGGGNKCGACGRTMEEIYFKSCYRKKYGPKGYGTLNVDRGESVQPESVQPHRPTTNPNTSKFAQKYGGAEKCSRCGGCVYAAEKIIGTGKNWHKICFRCATYGCYVKIWLWDLAMAKEQEPLFMLGRGANPEPRSHSENPYIISAQII</sequence>
<keyword evidence="4" id="KW-0677">Repeat</keyword>